<dbReference type="Gene3D" id="1.20.120.160">
    <property type="entry name" value="HPT domain"/>
    <property type="match status" value="1"/>
</dbReference>
<dbReference type="InterPro" id="IPR001789">
    <property type="entry name" value="Sig_transdc_resp-reg_receiver"/>
</dbReference>
<dbReference type="Pfam" id="PF01627">
    <property type="entry name" value="Hpt"/>
    <property type="match status" value="1"/>
</dbReference>
<dbReference type="Proteomes" id="UP000568664">
    <property type="component" value="Unassembled WGS sequence"/>
</dbReference>
<evidence type="ECO:0000256" key="7">
    <source>
        <dbReference type="ARBA" id="ARBA00022777"/>
    </source>
</evidence>
<evidence type="ECO:0000259" key="19">
    <source>
        <dbReference type="PROSITE" id="PS50112"/>
    </source>
</evidence>
<dbReference type="SMART" id="SM00388">
    <property type="entry name" value="HisKA"/>
    <property type="match status" value="1"/>
</dbReference>
<keyword evidence="9" id="KW-0902">Two-component regulatory system</keyword>
<dbReference type="PROSITE" id="PS50894">
    <property type="entry name" value="HPT"/>
    <property type="match status" value="1"/>
</dbReference>
<dbReference type="SMART" id="SM00091">
    <property type="entry name" value="PAS"/>
    <property type="match status" value="2"/>
</dbReference>
<keyword evidence="6" id="KW-0547">Nucleotide-binding</keyword>
<evidence type="ECO:0000259" key="20">
    <source>
        <dbReference type="PROSITE" id="PS50885"/>
    </source>
</evidence>
<dbReference type="PROSITE" id="PS50885">
    <property type="entry name" value="HAMP"/>
    <property type="match status" value="1"/>
</dbReference>
<dbReference type="Gene3D" id="2.10.70.100">
    <property type="match status" value="1"/>
</dbReference>
<dbReference type="PROSITE" id="PS50112">
    <property type="entry name" value="PAS"/>
    <property type="match status" value="1"/>
</dbReference>
<keyword evidence="16" id="KW-0472">Membrane</keyword>
<evidence type="ECO:0000256" key="15">
    <source>
        <dbReference type="SAM" id="MobiDB-lite"/>
    </source>
</evidence>
<evidence type="ECO:0000256" key="11">
    <source>
        <dbReference type="ARBA" id="ARBA00068150"/>
    </source>
</evidence>
<gene>
    <name evidence="22" type="ORF">HII17_07420</name>
</gene>
<evidence type="ECO:0000256" key="6">
    <source>
        <dbReference type="ARBA" id="ARBA00022741"/>
    </source>
</evidence>
<protein>
    <recommendedName>
        <fullName evidence="11">Sensory/regulatory protein RpfC</fullName>
        <ecNumber evidence="3">2.7.13.3</ecNumber>
    </recommendedName>
</protein>
<feature type="modified residue" description="4-aspartylphosphate" evidence="13">
    <location>
        <position position="1123"/>
    </location>
</feature>
<dbReference type="EC" id="2.7.13.3" evidence="3"/>
<comment type="subcellular location">
    <subcellularLocation>
        <location evidence="2">Membrane</location>
    </subcellularLocation>
</comment>
<dbReference type="Gene3D" id="3.30.450.20">
    <property type="entry name" value="PAS domain"/>
    <property type="match status" value="2"/>
</dbReference>
<dbReference type="InterPro" id="IPR036641">
    <property type="entry name" value="HPT_dom_sf"/>
</dbReference>
<evidence type="ECO:0000256" key="1">
    <source>
        <dbReference type="ARBA" id="ARBA00000085"/>
    </source>
</evidence>
<dbReference type="InterPro" id="IPR004358">
    <property type="entry name" value="Sig_transdc_His_kin-like_C"/>
</dbReference>
<evidence type="ECO:0000256" key="16">
    <source>
        <dbReference type="SAM" id="Phobius"/>
    </source>
</evidence>
<dbReference type="InterPro" id="IPR008207">
    <property type="entry name" value="Sig_transdc_His_kin_Hpt_dom"/>
</dbReference>
<comment type="catalytic activity">
    <reaction evidence="1">
        <text>ATP + protein L-histidine = ADP + protein N-phospho-L-histidine.</text>
        <dbReference type="EC" id="2.7.13.3"/>
    </reaction>
</comment>
<evidence type="ECO:0000313" key="23">
    <source>
        <dbReference type="Proteomes" id="UP000568664"/>
    </source>
</evidence>
<evidence type="ECO:0000256" key="5">
    <source>
        <dbReference type="ARBA" id="ARBA00022679"/>
    </source>
</evidence>
<dbReference type="CDD" id="cd06225">
    <property type="entry name" value="HAMP"/>
    <property type="match status" value="1"/>
</dbReference>
<name>A0A7Y0LBR7_9GAMM</name>
<dbReference type="PROSITE" id="PS50110">
    <property type="entry name" value="RESPONSE_REGULATORY"/>
    <property type="match status" value="2"/>
</dbReference>
<feature type="transmembrane region" description="Helical" evidence="16">
    <location>
        <begin position="317"/>
        <end position="335"/>
    </location>
</feature>
<dbReference type="InterPro" id="IPR011006">
    <property type="entry name" value="CheY-like_superfamily"/>
</dbReference>
<dbReference type="CDD" id="cd00088">
    <property type="entry name" value="HPT"/>
    <property type="match status" value="1"/>
</dbReference>
<dbReference type="InterPro" id="IPR005467">
    <property type="entry name" value="His_kinase_dom"/>
</dbReference>
<dbReference type="InterPro" id="IPR003594">
    <property type="entry name" value="HATPase_dom"/>
</dbReference>
<dbReference type="NCBIfam" id="TIGR00229">
    <property type="entry name" value="sensory_box"/>
    <property type="match status" value="1"/>
</dbReference>
<dbReference type="InterPro" id="IPR036097">
    <property type="entry name" value="HisK_dim/P_sf"/>
</dbReference>
<dbReference type="SUPFAM" id="SSF158472">
    <property type="entry name" value="HAMP domain-like"/>
    <property type="match status" value="1"/>
</dbReference>
<evidence type="ECO:0000256" key="13">
    <source>
        <dbReference type="PROSITE-ProRule" id="PRU00169"/>
    </source>
</evidence>
<evidence type="ECO:0000256" key="14">
    <source>
        <dbReference type="SAM" id="Coils"/>
    </source>
</evidence>
<dbReference type="InterPro" id="IPR003661">
    <property type="entry name" value="HisK_dim/P_dom"/>
</dbReference>
<dbReference type="PRINTS" id="PR00344">
    <property type="entry name" value="BCTRLSENSOR"/>
</dbReference>
<keyword evidence="7" id="KW-0418">Kinase</keyword>
<feature type="region of interest" description="Disordered" evidence="15">
    <location>
        <begin position="1200"/>
        <end position="1219"/>
    </location>
</feature>
<keyword evidence="14" id="KW-0175">Coiled coil</keyword>
<feature type="domain" description="PAS" evidence="19">
    <location>
        <begin position="400"/>
        <end position="470"/>
    </location>
</feature>
<dbReference type="Gene3D" id="3.40.50.2300">
    <property type="match status" value="2"/>
</dbReference>
<feature type="modified residue" description="Phosphohistidine" evidence="12">
    <location>
        <position position="1280"/>
    </location>
</feature>
<dbReference type="Pfam" id="PF08447">
    <property type="entry name" value="PAS_3"/>
    <property type="match status" value="1"/>
</dbReference>
<dbReference type="GO" id="GO:0005886">
    <property type="term" value="C:plasma membrane"/>
    <property type="evidence" value="ECO:0007669"/>
    <property type="project" value="UniProtKB-SubCell"/>
</dbReference>
<feature type="domain" description="Histidine kinase" evidence="17">
    <location>
        <begin position="680"/>
        <end position="900"/>
    </location>
</feature>
<evidence type="ECO:0000256" key="8">
    <source>
        <dbReference type="ARBA" id="ARBA00022840"/>
    </source>
</evidence>
<dbReference type="SUPFAM" id="SSF47226">
    <property type="entry name" value="Histidine-containing phosphotransfer domain, HPT domain"/>
    <property type="match status" value="1"/>
</dbReference>
<dbReference type="RefSeq" id="WP_169074704.1">
    <property type="nucleotide sequence ID" value="NZ_JABBXH010000002.1"/>
</dbReference>
<evidence type="ECO:0000259" key="17">
    <source>
        <dbReference type="PROSITE" id="PS50109"/>
    </source>
</evidence>
<organism evidence="22 23">
    <name type="scientific">Thalassotalea algicola</name>
    <dbReference type="NCBI Taxonomy" id="2716224"/>
    <lineage>
        <taxon>Bacteria</taxon>
        <taxon>Pseudomonadati</taxon>
        <taxon>Pseudomonadota</taxon>
        <taxon>Gammaproteobacteria</taxon>
        <taxon>Alteromonadales</taxon>
        <taxon>Colwelliaceae</taxon>
        <taxon>Thalassotalea</taxon>
    </lineage>
</organism>
<keyword evidence="5" id="KW-0808">Transferase</keyword>
<dbReference type="SUPFAM" id="SSF47384">
    <property type="entry name" value="Homodimeric domain of signal transducing histidine kinase"/>
    <property type="match status" value="1"/>
</dbReference>
<comment type="caution">
    <text evidence="22">The sequence shown here is derived from an EMBL/GenBank/DDBJ whole genome shotgun (WGS) entry which is preliminary data.</text>
</comment>
<dbReference type="CDD" id="cd17546">
    <property type="entry name" value="REC_hyHK_CKI1_RcsC-like"/>
    <property type="match status" value="1"/>
</dbReference>
<keyword evidence="4 13" id="KW-0597">Phosphoprotein</keyword>
<dbReference type="Pfam" id="PF00072">
    <property type="entry name" value="Response_reg"/>
    <property type="match status" value="2"/>
</dbReference>
<feature type="domain" description="HPt" evidence="21">
    <location>
        <begin position="1241"/>
        <end position="1334"/>
    </location>
</feature>
<feature type="domain" description="HAMP" evidence="20">
    <location>
        <begin position="336"/>
        <end position="388"/>
    </location>
</feature>
<evidence type="ECO:0000256" key="3">
    <source>
        <dbReference type="ARBA" id="ARBA00012438"/>
    </source>
</evidence>
<dbReference type="CDD" id="cd00130">
    <property type="entry name" value="PAS"/>
    <property type="match status" value="2"/>
</dbReference>
<reference evidence="22 23" key="1">
    <citation type="submission" date="2020-04" db="EMBL/GenBank/DDBJ databases">
        <title>Thalassotalea sp. M1531, isolated from the surface of marine red alga.</title>
        <authorList>
            <person name="Pang L."/>
            <person name="Lu D.-C."/>
        </authorList>
    </citation>
    <scope>NUCLEOTIDE SEQUENCE [LARGE SCALE GENOMIC DNA]</scope>
    <source>
        <strain evidence="22 23">M1531</strain>
    </source>
</reference>
<evidence type="ECO:0000313" key="22">
    <source>
        <dbReference type="EMBL" id="NMP31387.1"/>
    </source>
</evidence>
<feature type="modified residue" description="4-aspartylphosphate" evidence="13">
    <location>
        <position position="969"/>
    </location>
</feature>
<evidence type="ECO:0000256" key="9">
    <source>
        <dbReference type="ARBA" id="ARBA00023012"/>
    </source>
</evidence>
<evidence type="ECO:0000259" key="21">
    <source>
        <dbReference type="PROSITE" id="PS50894"/>
    </source>
</evidence>
<evidence type="ECO:0000256" key="4">
    <source>
        <dbReference type="ARBA" id="ARBA00022553"/>
    </source>
</evidence>
<dbReference type="Pfam" id="PF13426">
    <property type="entry name" value="PAS_9"/>
    <property type="match status" value="1"/>
</dbReference>
<dbReference type="InterPro" id="IPR001610">
    <property type="entry name" value="PAC"/>
</dbReference>
<dbReference type="SMART" id="SM00448">
    <property type="entry name" value="REC"/>
    <property type="match status" value="2"/>
</dbReference>
<proteinExistence type="predicted"/>
<dbReference type="SUPFAM" id="SSF55874">
    <property type="entry name" value="ATPase domain of HSP90 chaperone/DNA topoisomerase II/histidine kinase"/>
    <property type="match status" value="1"/>
</dbReference>
<dbReference type="PROSITE" id="PS50109">
    <property type="entry name" value="HIS_KIN"/>
    <property type="match status" value="1"/>
</dbReference>
<keyword evidence="16" id="KW-1133">Transmembrane helix</keyword>
<dbReference type="InterPro" id="IPR013655">
    <property type="entry name" value="PAS_fold_3"/>
</dbReference>
<evidence type="ECO:0000256" key="10">
    <source>
        <dbReference type="ARBA" id="ARBA00064003"/>
    </source>
</evidence>
<keyword evidence="16" id="KW-0812">Transmembrane</keyword>
<dbReference type="GO" id="GO:0000155">
    <property type="term" value="F:phosphorelay sensor kinase activity"/>
    <property type="evidence" value="ECO:0007669"/>
    <property type="project" value="InterPro"/>
</dbReference>
<evidence type="ECO:0000256" key="12">
    <source>
        <dbReference type="PROSITE-ProRule" id="PRU00110"/>
    </source>
</evidence>
<dbReference type="InterPro" id="IPR000014">
    <property type="entry name" value="PAS"/>
</dbReference>
<accession>A0A7Y0LBR7</accession>
<dbReference type="PANTHER" id="PTHR45339:SF5">
    <property type="entry name" value="HISTIDINE KINASE"/>
    <property type="match status" value="1"/>
</dbReference>
<dbReference type="CDD" id="cd00082">
    <property type="entry name" value="HisKA"/>
    <property type="match status" value="1"/>
</dbReference>
<dbReference type="CDD" id="cd16922">
    <property type="entry name" value="HATPase_EvgS-ArcB-TorS-like"/>
    <property type="match status" value="1"/>
</dbReference>
<dbReference type="SUPFAM" id="SSF52172">
    <property type="entry name" value="CheY-like"/>
    <property type="match status" value="2"/>
</dbReference>
<sequence>MSDLKASNSFRSLKYKIPIISFIVSIFVAFVISYTFYVEGSHILRDRVERDLKENAELISPLVKNFLTKNIYDAQVISSAPTVVNLLNSVNINQSFATIKRNSDTVTTMFDLVINAKNEFSKIMLFDNNNQILAESSNKVSPKLKSTLVQTNQNWLALGTSQRSNSSFYRVEADEGSSADAYFLIVSEVIINDQHLGNLVSAITFSQFSSLLDSFQKPGETFYIISNLGNHIYNSANYMTNAAQKLADELVSQQFSADRQGEPLIELEPKKQNSVNLAYIKRISFSELGQYQSLNLVLFHYKNNLSASFENLEERSYILAFLLAVITFSLSFFASRRLIQPMSQMMESIRHYETTGKVLELPINSNDEIGLLASSFERMLSRVEINKASLEDAANEAKESYAKLQSVLNSIADAVINIDDDGNIIAFNQSAEQMFGYEEKEVKGKLFHMLMPSDFSRNHEQFVAQYLETGVNQKNRFGSELPAVRSDGEVFPMLLSVSQVESGQGQIYTCVIRDNTYYKLLESERQSALKAAEEMAWRLDFALSAPKIGVWEYNKLSGRLSWDKRMYRLYGIEKDSGVHPEQVWLKALHHEDRERMEQAIEQSFASGQDLSVTCRITTPDKQVRYIEFKAKAIFEKNQLIKRIVGTSSDVTEQLLLNDLKQQALDMAKESLRLKSEFLASMSHEIRTPMNGVLGMLGLLEKSELNKKQQHYVQLASSSAYSLLNLINDILDFSKVEAGKLDLEILEFDIGAQLGEIAESLAIKAQEKGLEVILDVSQISTSMVKGDPTRIRQIITNLVGNAIKFTEQGEVVITARLEAEQSGIRLFCSVRDTGIGISPEQVNKLFDSFTQVDSSTTRKYGGTGLGLAIVKKLCTLMNGKVSVNSIEGQGSEFKFNVLLAPCQRKLAQIPKVNIAESEILIVDDNTTNLEVLEGQLVSWGARVTRAKSGVEAINIINSQEANKYQVAILDMQMPNMDGAMLGAKLRKLPNSQNTKLIMMTSMGENGDAEYFARLGFSAYFPKPATVSDLHDALAIVLDNSEALKQALPLVTHHNLQAMKQVADDKSLAETRILLVEDNRINQAVVQGMLADVGSQAVIAADGLEALECLKNTSQNDVFDLILMDCQMPKMDGYQATKAIRKGQAGIQYKHIPIVAMTANAMKGDREKCLESGMNDYLTKPVDCDVLYQAINQWLDKEKQSHSRRELPKIEGENVTESDSVDDGGEVNIAWDKEALLKRVRKNEVLVNKLVQLYLEDTPALFQLLNSSIGSEQLEDVVAHAHKLKGSSNNIGAIEFAKVASDIEQAGKNNDLLTAKSLQENFAKSFERLQVELSSYLSNNVQI</sequence>
<dbReference type="Pfam" id="PF02518">
    <property type="entry name" value="HATPase_c"/>
    <property type="match status" value="1"/>
</dbReference>
<dbReference type="PANTHER" id="PTHR45339">
    <property type="entry name" value="HYBRID SIGNAL TRANSDUCTION HISTIDINE KINASE J"/>
    <property type="match status" value="1"/>
</dbReference>
<dbReference type="InterPro" id="IPR003660">
    <property type="entry name" value="HAMP_dom"/>
</dbReference>
<dbReference type="SMART" id="SM00387">
    <property type="entry name" value="HATPase_c"/>
    <property type="match status" value="1"/>
</dbReference>
<evidence type="ECO:0000256" key="2">
    <source>
        <dbReference type="ARBA" id="ARBA00004370"/>
    </source>
</evidence>
<dbReference type="GO" id="GO:0005524">
    <property type="term" value="F:ATP binding"/>
    <property type="evidence" value="ECO:0007669"/>
    <property type="project" value="UniProtKB-KW"/>
</dbReference>
<feature type="domain" description="Response regulatory" evidence="18">
    <location>
        <begin position="917"/>
        <end position="1036"/>
    </location>
</feature>
<dbReference type="InterPro" id="IPR036890">
    <property type="entry name" value="HATPase_C_sf"/>
</dbReference>
<dbReference type="Gene3D" id="6.10.340.10">
    <property type="match status" value="1"/>
</dbReference>
<keyword evidence="8" id="KW-0067">ATP-binding</keyword>
<dbReference type="Pfam" id="PF00512">
    <property type="entry name" value="HisKA"/>
    <property type="match status" value="1"/>
</dbReference>
<evidence type="ECO:0000259" key="18">
    <source>
        <dbReference type="PROSITE" id="PS50110"/>
    </source>
</evidence>
<dbReference type="Gene3D" id="3.30.565.10">
    <property type="entry name" value="Histidine kinase-like ATPase, C-terminal domain"/>
    <property type="match status" value="1"/>
</dbReference>
<keyword evidence="23" id="KW-1185">Reference proteome</keyword>
<dbReference type="InterPro" id="IPR035965">
    <property type="entry name" value="PAS-like_dom_sf"/>
</dbReference>
<dbReference type="FunFam" id="1.10.287.130:FF:000002">
    <property type="entry name" value="Two-component osmosensing histidine kinase"/>
    <property type="match status" value="1"/>
</dbReference>
<dbReference type="SUPFAM" id="SSF55785">
    <property type="entry name" value="PYP-like sensor domain (PAS domain)"/>
    <property type="match status" value="2"/>
</dbReference>
<dbReference type="SMART" id="SM00086">
    <property type="entry name" value="PAC"/>
    <property type="match status" value="1"/>
</dbReference>
<feature type="coiled-coil region" evidence="14">
    <location>
        <begin position="380"/>
        <end position="407"/>
    </location>
</feature>
<feature type="domain" description="Response regulatory" evidence="18">
    <location>
        <begin position="1070"/>
        <end position="1193"/>
    </location>
</feature>
<dbReference type="Gene3D" id="1.10.287.130">
    <property type="match status" value="1"/>
</dbReference>
<feature type="compositionally biased region" description="Basic and acidic residues" evidence="15">
    <location>
        <begin position="1200"/>
        <end position="1210"/>
    </location>
</feature>
<dbReference type="FunFam" id="3.30.565.10:FF:000010">
    <property type="entry name" value="Sensor histidine kinase RcsC"/>
    <property type="match status" value="1"/>
</dbReference>
<comment type="subunit">
    <text evidence="10">At low DSF concentrations, interacts with RpfF.</text>
</comment>
<feature type="transmembrane region" description="Helical" evidence="16">
    <location>
        <begin position="17"/>
        <end position="37"/>
    </location>
</feature>
<dbReference type="Pfam" id="PF00672">
    <property type="entry name" value="HAMP"/>
    <property type="match status" value="1"/>
</dbReference>
<dbReference type="EMBL" id="JABBXH010000002">
    <property type="protein sequence ID" value="NMP31387.1"/>
    <property type="molecule type" value="Genomic_DNA"/>
</dbReference>